<feature type="compositionally biased region" description="Low complexity" evidence="11">
    <location>
        <begin position="22"/>
        <end position="35"/>
    </location>
</feature>
<dbReference type="InterPro" id="IPR017441">
    <property type="entry name" value="Protein_kinase_ATP_BS"/>
</dbReference>
<evidence type="ECO:0000256" key="9">
    <source>
        <dbReference type="ARBA" id="ARBA00022840"/>
    </source>
</evidence>
<dbReference type="PANTHER" id="PTHR24058:SF17">
    <property type="entry name" value="HOMEODOMAIN INTERACTING PROTEIN KINASE, ISOFORM D"/>
    <property type="match status" value="1"/>
</dbReference>
<dbReference type="Gene3D" id="1.10.510.10">
    <property type="entry name" value="Transferase(Phosphotransferase) domain 1"/>
    <property type="match status" value="1"/>
</dbReference>
<evidence type="ECO:0000256" key="2">
    <source>
        <dbReference type="ARBA" id="ARBA00008867"/>
    </source>
</evidence>
<evidence type="ECO:0000256" key="1">
    <source>
        <dbReference type="ARBA" id="ARBA00004496"/>
    </source>
</evidence>
<feature type="domain" description="Protein kinase" evidence="12">
    <location>
        <begin position="365"/>
        <end position="697"/>
    </location>
</feature>
<feature type="compositionally biased region" description="Low complexity" evidence="11">
    <location>
        <begin position="115"/>
        <end position="143"/>
    </location>
</feature>
<feature type="compositionally biased region" description="Low complexity" evidence="11">
    <location>
        <begin position="53"/>
        <end position="68"/>
    </location>
</feature>
<dbReference type="PROSITE" id="PS50011">
    <property type="entry name" value="PROTEIN_KINASE_DOM"/>
    <property type="match status" value="1"/>
</dbReference>
<dbReference type="Proteomes" id="UP000646827">
    <property type="component" value="Unassembled WGS sequence"/>
</dbReference>
<comment type="subcellular location">
    <subcellularLocation>
        <location evidence="1">Cytoplasm</location>
    </subcellularLocation>
</comment>
<evidence type="ECO:0000256" key="6">
    <source>
        <dbReference type="ARBA" id="ARBA00022679"/>
    </source>
</evidence>
<dbReference type="InterPro" id="IPR008271">
    <property type="entry name" value="Ser/Thr_kinase_AS"/>
</dbReference>
<dbReference type="EMBL" id="JAEPRB010000137">
    <property type="protein sequence ID" value="KAG2220554.1"/>
    <property type="molecule type" value="Genomic_DNA"/>
</dbReference>
<evidence type="ECO:0000313" key="13">
    <source>
        <dbReference type="EMBL" id="KAG2220554.1"/>
    </source>
</evidence>
<feature type="region of interest" description="Disordered" evidence="11">
    <location>
        <begin position="822"/>
        <end position="844"/>
    </location>
</feature>
<sequence length="1102" mass="123983">MDSLNSSRESSAYRHSTPLPPLQTLQQAQQQRQDTNYIGITIGEQPDESPKHQIQQQNEQVQPLQQQQNSSLPLPTTSLDYRHSFNGFSNRHARNNNNNNYNNNDYKVVGTTRKQQPQLSIHHPHQSQQQQQQSMSRHSSISLPAINTNPQQLSPNPKSSLSAKTTDHVLNSPLSSPRYPPPSQQNIIPTSTTSTTSININTANSSHNNNSSSSNNNYYLSSPTTPRSATSSFSHLSPLRTTFAAPSIPEGSPLDFTFPTTTRNNSAFRRVGDHHDLRPIMSNTERNYHRHHYHHYVSPLHALTRDLNTTYQLCNDTFRYNAVHNPRRVLTKPSKPCGNDGYDNEDFDYILYVNDILGTTEGHKYLILDVLGAGTFGQVVKCRNIKTQQIFAVKVVKNKTAYFKQSMMEVAILEMLNQRHDSEDQHHILRLKDTFIHKKHLCLVFELLSVNLYELIKQNQFRGLSTNLVRVFTAQILDALTVLNEARIIHCDLKPENILLKNLESPTIKVIDFGSACHEVQTMYTYIQSRFYRSPEVLVGLPYTSAIDMWSLGCIATELFLGLPLFPGSSEYNQISRIVEMLGVPPNYMIEMGKNANRYFERYTDEKGEKKYKLRSIEQYSQEQGKTEQPSKRYFVARTLPDLINNYPIMRKASMTPKEIEKEKQNRLAFIDFLQGLLNLNHFERWSPQQAKLHPFITGEDFTGHFKPPSYIPRKQPPVSMKIPSSMPSSLPVIHDESSPSSPSATTSTGYPTLGQQQQHQQQPLPPHPHPVPPAPNGYRSSDHRHSHQSLLSTSTSTSSPYSSSLPNYYTHNSMLLSSSSMFLQQQQQQSTAPPPPTIHADTTDRPFLHHHRASYNGMSSLPRVLEPPDSMCYRDPVVPLSPLTAAGLGGGAGSLGPPPSSSNGGGGGRPRANTVGTIHAPAQPPPPPIQLDSSHHHHQTQQHQQQLYRHSLMEDSNNSTNSLNKNDSLLPLPVSSTTSGTTADQQQRWDWILGSGRVMDLERDGDDSSVRLSNARPHHQSQHRRSNSSIQFSDMGLLPPTGSLSNVANLHRRVRGHPPVAPYNGRQDLEWDGITHSPGVAMHHHQHSGRKWNEKSGWTIA</sequence>
<keyword evidence="4" id="KW-0723">Serine/threonine-protein kinase</keyword>
<dbReference type="GO" id="GO:0005634">
    <property type="term" value="C:nucleus"/>
    <property type="evidence" value="ECO:0007669"/>
    <property type="project" value="TreeGrafter"/>
</dbReference>
<evidence type="ECO:0000256" key="5">
    <source>
        <dbReference type="ARBA" id="ARBA00022553"/>
    </source>
</evidence>
<proteinExistence type="inferred from homology"/>
<feature type="compositionally biased region" description="Low complexity" evidence="11">
    <location>
        <begin position="822"/>
        <end position="831"/>
    </location>
</feature>
<evidence type="ECO:0000256" key="4">
    <source>
        <dbReference type="ARBA" id="ARBA00022527"/>
    </source>
</evidence>
<dbReference type="AlphaFoldDB" id="A0A8H7VMY8"/>
<keyword evidence="5" id="KW-0597">Phosphoprotein</keyword>
<dbReference type="PROSITE" id="PS00108">
    <property type="entry name" value="PROTEIN_KINASE_ST"/>
    <property type="match status" value="1"/>
</dbReference>
<feature type="compositionally biased region" description="Low complexity" evidence="11">
    <location>
        <begin position="186"/>
        <end position="233"/>
    </location>
</feature>
<dbReference type="PANTHER" id="PTHR24058">
    <property type="entry name" value="DUAL SPECIFICITY PROTEIN KINASE"/>
    <property type="match status" value="1"/>
</dbReference>
<dbReference type="SMART" id="SM00220">
    <property type="entry name" value="S_TKc"/>
    <property type="match status" value="1"/>
</dbReference>
<dbReference type="GO" id="GO:0005524">
    <property type="term" value="F:ATP binding"/>
    <property type="evidence" value="ECO:0007669"/>
    <property type="project" value="UniProtKB-UniRule"/>
</dbReference>
<dbReference type="PROSITE" id="PS00107">
    <property type="entry name" value="PROTEIN_KINASE_ATP"/>
    <property type="match status" value="1"/>
</dbReference>
<dbReference type="CDD" id="cd14212">
    <property type="entry name" value="PKc_YAK1"/>
    <property type="match status" value="1"/>
</dbReference>
<evidence type="ECO:0000256" key="8">
    <source>
        <dbReference type="ARBA" id="ARBA00022777"/>
    </source>
</evidence>
<feature type="compositionally biased region" description="Basic residues" evidence="11">
    <location>
        <begin position="1017"/>
        <end position="1027"/>
    </location>
</feature>
<feature type="compositionally biased region" description="Pro residues" evidence="11">
    <location>
        <begin position="764"/>
        <end position="776"/>
    </location>
</feature>
<keyword evidence="7 10" id="KW-0547">Nucleotide-binding</keyword>
<accession>A0A8H7VMY8</accession>
<dbReference type="FunFam" id="1.10.510.10:FF:000380">
    <property type="entry name" value="Serine/threonine-protein kinase ppk15"/>
    <property type="match status" value="1"/>
</dbReference>
<feature type="region of interest" description="Disordered" evidence="11">
    <location>
        <begin position="1003"/>
        <end position="1038"/>
    </location>
</feature>
<keyword evidence="3" id="KW-0963">Cytoplasm</keyword>
<evidence type="ECO:0000256" key="3">
    <source>
        <dbReference type="ARBA" id="ARBA00022490"/>
    </source>
</evidence>
<evidence type="ECO:0000313" key="14">
    <source>
        <dbReference type="Proteomes" id="UP000646827"/>
    </source>
</evidence>
<feature type="compositionally biased region" description="Polar residues" evidence="11">
    <location>
        <begin position="1"/>
        <end position="14"/>
    </location>
</feature>
<name>A0A8H7VMY8_9FUNG</name>
<dbReference type="InterPro" id="IPR050494">
    <property type="entry name" value="Ser_Thr_dual-spec_kinase"/>
</dbReference>
<dbReference type="GO" id="GO:0004713">
    <property type="term" value="F:protein tyrosine kinase activity"/>
    <property type="evidence" value="ECO:0007669"/>
    <property type="project" value="TreeGrafter"/>
</dbReference>
<dbReference type="GO" id="GO:0005737">
    <property type="term" value="C:cytoplasm"/>
    <property type="evidence" value="ECO:0007669"/>
    <property type="project" value="UniProtKB-SubCell"/>
</dbReference>
<dbReference type="GO" id="GO:0004674">
    <property type="term" value="F:protein serine/threonine kinase activity"/>
    <property type="evidence" value="ECO:0007669"/>
    <property type="project" value="UniProtKB-KW"/>
</dbReference>
<feature type="region of interest" description="Disordered" evidence="11">
    <location>
        <begin position="890"/>
        <end position="989"/>
    </location>
</feature>
<dbReference type="SUPFAM" id="SSF56112">
    <property type="entry name" value="Protein kinase-like (PK-like)"/>
    <property type="match status" value="1"/>
</dbReference>
<evidence type="ECO:0000259" key="12">
    <source>
        <dbReference type="PROSITE" id="PS50011"/>
    </source>
</evidence>
<dbReference type="FunFam" id="3.30.200.20:FF:000087">
    <property type="entry name" value="Dual specificity tyrosine-phosphorylation-regulated kinase 1A"/>
    <property type="match status" value="1"/>
</dbReference>
<feature type="compositionally biased region" description="Polar residues" evidence="11">
    <location>
        <begin position="145"/>
        <end position="164"/>
    </location>
</feature>
<keyword evidence="6" id="KW-0808">Transferase</keyword>
<feature type="region of interest" description="Disordered" evidence="11">
    <location>
        <begin position="1076"/>
        <end position="1102"/>
    </location>
</feature>
<dbReference type="InterPro" id="IPR000719">
    <property type="entry name" value="Prot_kinase_dom"/>
</dbReference>
<dbReference type="Pfam" id="PF00069">
    <property type="entry name" value="Pkinase"/>
    <property type="match status" value="1"/>
</dbReference>
<evidence type="ECO:0000256" key="11">
    <source>
        <dbReference type="SAM" id="MobiDB-lite"/>
    </source>
</evidence>
<feature type="region of interest" description="Disordered" evidence="11">
    <location>
        <begin position="1"/>
        <end position="233"/>
    </location>
</feature>
<evidence type="ECO:0000256" key="10">
    <source>
        <dbReference type="PROSITE-ProRule" id="PRU10141"/>
    </source>
</evidence>
<protein>
    <recommendedName>
        <fullName evidence="12">Protein kinase domain-containing protein</fullName>
    </recommendedName>
</protein>
<gene>
    <name evidence="13" type="ORF">INT45_004160</name>
</gene>
<feature type="compositionally biased region" description="Low complexity" evidence="11">
    <location>
        <begin position="739"/>
        <end position="763"/>
    </location>
</feature>
<keyword evidence="14" id="KW-1185">Reference proteome</keyword>
<reference evidence="13 14" key="1">
    <citation type="submission" date="2020-12" db="EMBL/GenBank/DDBJ databases">
        <title>Metabolic potential, ecology and presence of endohyphal bacteria is reflected in genomic diversity of Mucoromycotina.</title>
        <authorList>
            <person name="Muszewska A."/>
            <person name="Okrasinska A."/>
            <person name="Steczkiewicz K."/>
            <person name="Drgas O."/>
            <person name="Orlowska M."/>
            <person name="Perlinska-Lenart U."/>
            <person name="Aleksandrzak-Piekarczyk T."/>
            <person name="Szatraj K."/>
            <person name="Zielenkiewicz U."/>
            <person name="Pilsyk S."/>
            <person name="Malc E."/>
            <person name="Mieczkowski P."/>
            <person name="Kruszewska J.S."/>
            <person name="Biernat P."/>
            <person name="Pawlowska J."/>
        </authorList>
    </citation>
    <scope>NUCLEOTIDE SEQUENCE [LARGE SCALE GENOMIC DNA]</scope>
    <source>
        <strain evidence="13 14">CBS 142.35</strain>
    </source>
</reference>
<keyword evidence="8" id="KW-0418">Kinase</keyword>
<feature type="compositionally biased region" description="Low complexity" evidence="11">
    <location>
        <begin position="969"/>
        <end position="983"/>
    </location>
</feature>
<comment type="caution">
    <text evidence="13">The sequence shown here is derived from an EMBL/GenBank/DDBJ whole genome shotgun (WGS) entry which is preliminary data.</text>
</comment>
<dbReference type="Gene3D" id="3.30.200.20">
    <property type="entry name" value="Phosphorylase Kinase, domain 1"/>
    <property type="match status" value="1"/>
</dbReference>
<dbReference type="OrthoDB" id="9332038at2759"/>
<feature type="compositionally biased region" description="Low complexity" evidence="11">
    <location>
        <begin position="95"/>
        <end position="104"/>
    </location>
</feature>
<feature type="binding site" evidence="10">
    <location>
        <position position="394"/>
    </location>
    <ligand>
        <name>ATP</name>
        <dbReference type="ChEBI" id="CHEBI:30616"/>
    </ligand>
</feature>
<evidence type="ECO:0000256" key="7">
    <source>
        <dbReference type="ARBA" id="ARBA00022741"/>
    </source>
</evidence>
<feature type="region of interest" description="Disordered" evidence="11">
    <location>
        <begin position="707"/>
        <end position="804"/>
    </location>
</feature>
<dbReference type="InterPro" id="IPR011009">
    <property type="entry name" value="Kinase-like_dom_sf"/>
</dbReference>
<feature type="compositionally biased region" description="Low complexity" evidence="11">
    <location>
        <begin position="790"/>
        <end position="804"/>
    </location>
</feature>
<comment type="similarity">
    <text evidence="2">Belongs to the protein kinase superfamily. CMGC Ser/Thr protein kinase family. MNB/DYRK subfamily.</text>
</comment>
<feature type="compositionally biased region" description="Polar residues" evidence="11">
    <location>
        <begin position="955"/>
        <end position="968"/>
    </location>
</feature>
<organism evidence="13 14">
    <name type="scientific">Circinella minor</name>
    <dbReference type="NCBI Taxonomy" id="1195481"/>
    <lineage>
        <taxon>Eukaryota</taxon>
        <taxon>Fungi</taxon>
        <taxon>Fungi incertae sedis</taxon>
        <taxon>Mucoromycota</taxon>
        <taxon>Mucoromycotina</taxon>
        <taxon>Mucoromycetes</taxon>
        <taxon>Mucorales</taxon>
        <taxon>Lichtheimiaceae</taxon>
        <taxon>Circinella</taxon>
    </lineage>
</organism>
<feature type="compositionally biased region" description="Polar residues" evidence="11">
    <location>
        <begin position="69"/>
        <end position="79"/>
    </location>
</feature>
<keyword evidence="9 10" id="KW-0067">ATP-binding</keyword>